<protein>
    <submittedName>
        <fullName evidence="1">Uncharacterized protein</fullName>
    </submittedName>
</protein>
<comment type="caution">
    <text evidence="1">The sequence shown here is derived from an EMBL/GenBank/DDBJ whole genome shotgun (WGS) entry which is preliminary data.</text>
</comment>
<dbReference type="Proteomes" id="UP000178188">
    <property type="component" value="Unassembled WGS sequence"/>
</dbReference>
<evidence type="ECO:0000313" key="2">
    <source>
        <dbReference type="Proteomes" id="UP000178188"/>
    </source>
</evidence>
<dbReference type="Pfam" id="PF18895">
    <property type="entry name" value="T4SS_pilin"/>
    <property type="match status" value="1"/>
</dbReference>
<proteinExistence type="predicted"/>
<dbReference type="AlphaFoldDB" id="A0A1F4ZTI1"/>
<dbReference type="InterPro" id="IPR043993">
    <property type="entry name" value="T4SS_pilin"/>
</dbReference>
<sequence>MLEAMILLFLSLLLFLFLPASVLAAAGDPATIANLGTVVYKSVLISVLTLAGAASMLMFLFGGFQYFSAGGDKEATARASRTLTYAIIGLVISLSSWIILNLLGSFLGYNFRLFNICITPC</sequence>
<organism evidence="1 2">
    <name type="scientific">Candidatus Amesbacteria bacterium RIFOXYB1_FULL_47_9</name>
    <dbReference type="NCBI Taxonomy" id="1797266"/>
    <lineage>
        <taxon>Bacteria</taxon>
        <taxon>Candidatus Amesiibacteriota</taxon>
    </lineage>
</organism>
<gene>
    <name evidence="1" type="ORF">A2395_02420</name>
</gene>
<dbReference type="EMBL" id="MEXU01000044">
    <property type="protein sequence ID" value="OGD09739.1"/>
    <property type="molecule type" value="Genomic_DNA"/>
</dbReference>
<evidence type="ECO:0000313" key="1">
    <source>
        <dbReference type="EMBL" id="OGD09739.1"/>
    </source>
</evidence>
<accession>A0A1F4ZTI1</accession>
<reference evidence="1 2" key="1">
    <citation type="journal article" date="2016" name="Nat. Commun.">
        <title>Thousands of microbial genomes shed light on interconnected biogeochemical processes in an aquifer system.</title>
        <authorList>
            <person name="Anantharaman K."/>
            <person name="Brown C.T."/>
            <person name="Hug L.A."/>
            <person name="Sharon I."/>
            <person name="Castelle C.J."/>
            <person name="Probst A.J."/>
            <person name="Thomas B.C."/>
            <person name="Singh A."/>
            <person name="Wilkins M.J."/>
            <person name="Karaoz U."/>
            <person name="Brodie E.L."/>
            <person name="Williams K.H."/>
            <person name="Hubbard S.S."/>
            <person name="Banfield J.F."/>
        </authorList>
    </citation>
    <scope>NUCLEOTIDE SEQUENCE [LARGE SCALE GENOMIC DNA]</scope>
</reference>
<name>A0A1F4ZTI1_9BACT</name>